<gene>
    <name evidence="2" type="ORF">ASILVAE211_20465</name>
</gene>
<dbReference type="EMBL" id="JAESVB010000015">
    <property type="protein sequence ID" value="MCB8877581.1"/>
    <property type="molecule type" value="Genomic_DNA"/>
</dbReference>
<reference evidence="2" key="1">
    <citation type="journal article" date="2021" name="Microorganisms">
        <title>Acidisoma silvae sp. nov. and Acidisomacellulosilytica sp. nov., Two Acidophilic Bacteria Isolated from Decaying Wood, Hydrolyzing Cellulose and Producing Poly-3-hydroxybutyrate.</title>
        <authorList>
            <person name="Mieszkin S."/>
            <person name="Pouder E."/>
            <person name="Uroz S."/>
            <person name="Simon-Colin C."/>
            <person name="Alain K."/>
        </authorList>
    </citation>
    <scope>NUCLEOTIDE SEQUENCE</scope>
    <source>
        <strain evidence="2">HW T2.11</strain>
    </source>
</reference>
<comment type="caution">
    <text evidence="2">The sequence shown here is derived from an EMBL/GenBank/DDBJ whole genome shotgun (WGS) entry which is preliminary data.</text>
</comment>
<sequence>MAKVANCVWCETVVRADAKVCPECGLESPVLKVETVSQPARNRRIGGRGIALAVLVVPLMLSAAYAARLNTGTGSKAAADALSMSAPATVTDPLQRAVWTDGVKSVQTALNNPNFDQFSGSFVHASAGRVVAFCGSLPSSNLGQQRFVSIFGQRYSTVLEGNDGSFDVLWNRVCGSTSQQA</sequence>
<accession>A0A963YV13</accession>
<feature type="transmembrane region" description="Helical" evidence="1">
    <location>
        <begin position="49"/>
        <end position="67"/>
    </location>
</feature>
<protein>
    <submittedName>
        <fullName evidence="2">Uncharacterized protein</fullName>
    </submittedName>
</protein>
<reference evidence="2" key="2">
    <citation type="submission" date="2021-01" db="EMBL/GenBank/DDBJ databases">
        <authorList>
            <person name="Mieszkin S."/>
            <person name="Pouder E."/>
            <person name="Alain K."/>
        </authorList>
    </citation>
    <scope>NUCLEOTIDE SEQUENCE</scope>
    <source>
        <strain evidence="2">HW T2.11</strain>
    </source>
</reference>
<dbReference type="Proteomes" id="UP000708298">
    <property type="component" value="Unassembled WGS sequence"/>
</dbReference>
<evidence type="ECO:0000313" key="3">
    <source>
        <dbReference type="Proteomes" id="UP000708298"/>
    </source>
</evidence>
<evidence type="ECO:0000313" key="2">
    <source>
        <dbReference type="EMBL" id="MCB8877581.1"/>
    </source>
</evidence>
<evidence type="ECO:0000256" key="1">
    <source>
        <dbReference type="SAM" id="Phobius"/>
    </source>
</evidence>
<keyword evidence="1" id="KW-1133">Transmembrane helix</keyword>
<proteinExistence type="predicted"/>
<keyword evidence="3" id="KW-1185">Reference proteome</keyword>
<dbReference type="RefSeq" id="WP_227323230.1">
    <property type="nucleotide sequence ID" value="NZ_JAESVB010000015.1"/>
</dbReference>
<dbReference type="AlphaFoldDB" id="A0A963YV13"/>
<keyword evidence="1" id="KW-0472">Membrane</keyword>
<keyword evidence="1" id="KW-0812">Transmembrane</keyword>
<name>A0A963YV13_9PROT</name>
<organism evidence="2 3">
    <name type="scientific">Acidisoma silvae</name>
    <dbReference type="NCBI Taxonomy" id="2802396"/>
    <lineage>
        <taxon>Bacteria</taxon>
        <taxon>Pseudomonadati</taxon>
        <taxon>Pseudomonadota</taxon>
        <taxon>Alphaproteobacteria</taxon>
        <taxon>Acetobacterales</taxon>
        <taxon>Acidocellaceae</taxon>
        <taxon>Acidisoma</taxon>
    </lineage>
</organism>